<reference evidence="2 3" key="1">
    <citation type="journal article" date="2018" name="Nat. Biotechnol.">
        <title>A standardized bacterial taxonomy based on genome phylogeny substantially revises the tree of life.</title>
        <authorList>
            <person name="Parks D.H."/>
            <person name="Chuvochina M."/>
            <person name="Waite D.W."/>
            <person name="Rinke C."/>
            <person name="Skarshewski A."/>
            <person name="Chaumeil P.A."/>
            <person name="Hugenholtz P."/>
        </authorList>
    </citation>
    <scope>NUCLEOTIDE SEQUENCE [LARGE SCALE GENOMIC DNA]</scope>
    <source>
        <strain evidence="2">UBA10227</strain>
    </source>
</reference>
<dbReference type="Pfam" id="PF00582">
    <property type="entry name" value="Usp"/>
    <property type="match status" value="1"/>
</dbReference>
<dbReference type="CDD" id="cd00293">
    <property type="entry name" value="USP-like"/>
    <property type="match status" value="1"/>
</dbReference>
<dbReference type="AlphaFoldDB" id="A0A3D6BPZ7"/>
<accession>A0A3D6BPZ7</accession>
<gene>
    <name evidence="2" type="ORF">DHV22_05430</name>
</gene>
<evidence type="ECO:0000259" key="1">
    <source>
        <dbReference type="Pfam" id="PF00582"/>
    </source>
</evidence>
<protein>
    <submittedName>
        <fullName evidence="2">Universal stress protein</fullName>
    </submittedName>
</protein>
<dbReference type="InterPro" id="IPR006016">
    <property type="entry name" value="UspA"/>
</dbReference>
<evidence type="ECO:0000313" key="2">
    <source>
        <dbReference type="EMBL" id="HCY81078.1"/>
    </source>
</evidence>
<dbReference type="Gene3D" id="3.40.50.12370">
    <property type="match status" value="1"/>
</dbReference>
<feature type="domain" description="UspA" evidence="1">
    <location>
        <begin position="3"/>
        <end position="133"/>
    </location>
</feature>
<dbReference type="Proteomes" id="UP000263268">
    <property type="component" value="Unassembled WGS sequence"/>
</dbReference>
<organism evidence="2 3">
    <name type="scientific">Xanthomarina gelatinilytica</name>
    <dbReference type="NCBI Taxonomy" id="1137281"/>
    <lineage>
        <taxon>Bacteria</taxon>
        <taxon>Pseudomonadati</taxon>
        <taxon>Bacteroidota</taxon>
        <taxon>Flavobacteriia</taxon>
        <taxon>Flavobacteriales</taxon>
        <taxon>Flavobacteriaceae</taxon>
        <taxon>Xanthomarina</taxon>
    </lineage>
</organism>
<evidence type="ECO:0000313" key="3">
    <source>
        <dbReference type="Proteomes" id="UP000263268"/>
    </source>
</evidence>
<comment type="caution">
    <text evidence="2">The sequence shown here is derived from an EMBL/GenBank/DDBJ whole genome shotgun (WGS) entry which is preliminary data.</text>
</comment>
<proteinExistence type="predicted"/>
<dbReference type="EMBL" id="DPRK01000092">
    <property type="protein sequence ID" value="HCY81078.1"/>
    <property type="molecule type" value="Genomic_DNA"/>
</dbReference>
<dbReference type="SUPFAM" id="SSF52402">
    <property type="entry name" value="Adenine nucleotide alpha hydrolases-like"/>
    <property type="match status" value="1"/>
</dbReference>
<name>A0A3D6BPZ7_9FLAO</name>
<sequence>MKKRFILLIDFSEYSGNLIKYACDWSKQINAELLLMHQSIVLAPALTNTKSRKQIAEQTNEKALQSLKTLAKELIPPTIKVTFNVSESNLHLTIPKLLEEPYDNLIFTGIKGTDLLKKLFLGSVALQVIDNTKNCIVAMPKEIHTFSHEKIYVAVTEKHPLNILELNKFLNFIDNKNTTITFFYLAKPNEKTIGIEKHLKELKEIFSDKYKTAVAIYEGNNPLEEIKKVINNKIDEMLVVQKGSRLLTDQLFRQFLINELVYEGQTPLIVLP</sequence>